<dbReference type="EMBL" id="CP072788">
    <property type="protein sequence ID" value="QTR06404.1"/>
    <property type="molecule type" value="Genomic_DNA"/>
</dbReference>
<evidence type="ECO:0000256" key="12">
    <source>
        <dbReference type="ARBA" id="ARBA00038622"/>
    </source>
</evidence>
<evidence type="ECO:0000256" key="13">
    <source>
        <dbReference type="ARBA" id="ARBA00038849"/>
    </source>
</evidence>
<dbReference type="PANTHER" id="PTHR24317">
    <property type="entry name" value="PEROXISOMAL TRANS-2-ENOYL-COA REDUCTASE"/>
    <property type="match status" value="1"/>
</dbReference>
<evidence type="ECO:0000256" key="17">
    <source>
        <dbReference type="ARBA" id="ARBA00049108"/>
    </source>
</evidence>
<comment type="function">
    <text evidence="11">Participates in chain elongation of fatty acids. Catalyzes the reduction of trans-2-enoyl-CoAs of varying chain lengths from 6:1 to 16:1, having maximum activity with 10:1 CoA. Has no 2,4-dienoyl-CoA reductase activity.</text>
</comment>
<comment type="pathway">
    <text evidence="2">Lipid metabolism.</text>
</comment>
<evidence type="ECO:0000256" key="18">
    <source>
        <dbReference type="ARBA" id="ARBA00049251"/>
    </source>
</evidence>
<comment type="catalytic activity">
    <reaction evidence="20">
        <text>(2E)-octenoyl-CoA + NADPH + H(+) = octanoyl-CoA + NADP(+)</text>
        <dbReference type="Rhea" id="RHEA:44952"/>
        <dbReference type="ChEBI" id="CHEBI:15378"/>
        <dbReference type="ChEBI" id="CHEBI:57386"/>
        <dbReference type="ChEBI" id="CHEBI:57783"/>
        <dbReference type="ChEBI" id="CHEBI:58349"/>
        <dbReference type="ChEBI" id="CHEBI:62242"/>
    </reaction>
    <physiologicalReaction direction="left-to-right" evidence="20">
        <dbReference type="Rhea" id="RHEA:44953"/>
    </physiologicalReaction>
</comment>
<gene>
    <name evidence="21" type="ORF">J7S33_25980</name>
</gene>
<comment type="catalytic activity">
    <reaction evidence="19">
        <text>(2E)-decenoyl-CoA + NADPH + H(+) = decanoyl-CoA + NADP(+)</text>
        <dbReference type="Rhea" id="RHEA:44960"/>
        <dbReference type="ChEBI" id="CHEBI:15378"/>
        <dbReference type="ChEBI" id="CHEBI:57783"/>
        <dbReference type="ChEBI" id="CHEBI:58349"/>
        <dbReference type="ChEBI" id="CHEBI:61406"/>
        <dbReference type="ChEBI" id="CHEBI:61430"/>
    </reaction>
    <physiologicalReaction direction="left-to-right" evidence="19">
        <dbReference type="Rhea" id="RHEA:44961"/>
    </physiologicalReaction>
</comment>
<dbReference type="Pfam" id="PF13561">
    <property type="entry name" value="adh_short_C2"/>
    <property type="match status" value="1"/>
</dbReference>
<dbReference type="GO" id="GO:0006633">
    <property type="term" value="P:fatty acid biosynthetic process"/>
    <property type="evidence" value="ECO:0007669"/>
    <property type="project" value="UniProtKB-KW"/>
</dbReference>
<comment type="subunit">
    <text evidence="12">Interacts with PEX5, probably required to target it into peroxisomes.</text>
</comment>
<evidence type="ECO:0000256" key="16">
    <source>
        <dbReference type="ARBA" id="ARBA00048686"/>
    </source>
</evidence>
<keyword evidence="4" id="KW-0597">Phosphoprotein</keyword>
<evidence type="ECO:0000256" key="3">
    <source>
        <dbReference type="ARBA" id="ARBA00022516"/>
    </source>
</evidence>
<dbReference type="InterPro" id="IPR002347">
    <property type="entry name" value="SDR_fam"/>
</dbReference>
<evidence type="ECO:0000256" key="20">
    <source>
        <dbReference type="ARBA" id="ARBA00049559"/>
    </source>
</evidence>
<evidence type="ECO:0000256" key="7">
    <source>
        <dbReference type="ARBA" id="ARBA00023002"/>
    </source>
</evidence>
<comment type="catalytic activity">
    <reaction evidence="18">
        <text>a (2E)-enoyl-CoA + NADPH + H(+) = a 2,3-saturated acyl-CoA + NADP(+)</text>
        <dbReference type="Rhea" id="RHEA:33763"/>
        <dbReference type="ChEBI" id="CHEBI:15378"/>
        <dbReference type="ChEBI" id="CHEBI:57783"/>
        <dbReference type="ChEBI" id="CHEBI:58349"/>
        <dbReference type="ChEBI" id="CHEBI:58856"/>
        <dbReference type="ChEBI" id="CHEBI:65111"/>
        <dbReference type="EC" id="1.3.1.38"/>
    </reaction>
    <physiologicalReaction direction="left-to-right" evidence="18">
        <dbReference type="Rhea" id="RHEA:33764"/>
    </physiologicalReaction>
</comment>
<evidence type="ECO:0000256" key="10">
    <source>
        <dbReference type="ARBA" id="ARBA00023160"/>
    </source>
</evidence>
<accession>A0A8T8I8K1</accession>
<evidence type="ECO:0000256" key="14">
    <source>
        <dbReference type="ARBA" id="ARBA00041063"/>
    </source>
</evidence>
<dbReference type="InterPro" id="IPR052388">
    <property type="entry name" value="Peroxisomal_t2-enoyl-CoA_red"/>
</dbReference>
<keyword evidence="10" id="KW-0275">Fatty acid biosynthesis</keyword>
<evidence type="ECO:0000256" key="11">
    <source>
        <dbReference type="ARBA" id="ARBA00037124"/>
    </source>
</evidence>
<evidence type="ECO:0000256" key="19">
    <source>
        <dbReference type="ARBA" id="ARBA00049386"/>
    </source>
</evidence>
<dbReference type="GO" id="GO:0019166">
    <property type="term" value="F:trans-2-enoyl-CoA reductase (NADPH) activity"/>
    <property type="evidence" value="ECO:0007669"/>
    <property type="project" value="UniProtKB-EC"/>
</dbReference>
<evidence type="ECO:0000313" key="22">
    <source>
        <dbReference type="Proteomes" id="UP000671828"/>
    </source>
</evidence>
<proteinExistence type="predicted"/>
<dbReference type="EC" id="1.3.1.38" evidence="13"/>
<evidence type="ECO:0000256" key="1">
    <source>
        <dbReference type="ARBA" id="ARBA00004275"/>
    </source>
</evidence>
<keyword evidence="3" id="KW-0444">Lipid biosynthesis</keyword>
<evidence type="ECO:0000256" key="5">
    <source>
        <dbReference type="ARBA" id="ARBA00022832"/>
    </source>
</evidence>
<comment type="catalytic activity">
    <reaction evidence="16">
        <text>(2E)-tetradecenoyl-CoA + NADPH + H(+) = tetradecanoyl-CoA + NADP(+)</text>
        <dbReference type="Rhea" id="RHEA:44968"/>
        <dbReference type="ChEBI" id="CHEBI:15378"/>
        <dbReference type="ChEBI" id="CHEBI:57385"/>
        <dbReference type="ChEBI" id="CHEBI:57783"/>
        <dbReference type="ChEBI" id="CHEBI:58349"/>
        <dbReference type="ChEBI" id="CHEBI:61405"/>
    </reaction>
    <physiologicalReaction direction="left-to-right" evidence="16">
        <dbReference type="Rhea" id="RHEA:44969"/>
    </physiologicalReaction>
</comment>
<evidence type="ECO:0000313" key="21">
    <source>
        <dbReference type="EMBL" id="QTR06404.1"/>
    </source>
</evidence>
<sequence>DLNPADNPMADVIRGFTALGRYGEAEEVAAAVAFLASAEAAYVTGTQVHVDGGFTS</sequence>
<evidence type="ECO:0000256" key="8">
    <source>
        <dbReference type="ARBA" id="ARBA00023098"/>
    </source>
</evidence>
<keyword evidence="7" id="KW-0560">Oxidoreductase</keyword>
<keyword evidence="8" id="KW-0443">Lipid metabolism</keyword>
<evidence type="ECO:0000256" key="9">
    <source>
        <dbReference type="ARBA" id="ARBA00023140"/>
    </source>
</evidence>
<comment type="catalytic activity">
    <reaction evidence="17">
        <text>(2E)-hexenoyl-CoA + NADPH + H(+) = hexanoyl-CoA + NADP(+)</text>
        <dbReference type="Rhea" id="RHEA:44956"/>
        <dbReference type="ChEBI" id="CHEBI:15378"/>
        <dbReference type="ChEBI" id="CHEBI:57783"/>
        <dbReference type="ChEBI" id="CHEBI:58349"/>
        <dbReference type="ChEBI" id="CHEBI:62077"/>
        <dbReference type="ChEBI" id="CHEBI:62620"/>
    </reaction>
    <physiologicalReaction direction="left-to-right" evidence="17">
        <dbReference type="Rhea" id="RHEA:44957"/>
    </physiologicalReaction>
</comment>
<dbReference type="SUPFAM" id="SSF51735">
    <property type="entry name" value="NAD(P)-binding Rossmann-fold domains"/>
    <property type="match status" value="1"/>
</dbReference>
<comment type="subcellular location">
    <subcellularLocation>
        <location evidence="1">Peroxisome</location>
    </subcellularLocation>
</comment>
<evidence type="ECO:0000256" key="6">
    <source>
        <dbReference type="ARBA" id="ARBA00022857"/>
    </source>
</evidence>
<feature type="non-terminal residue" evidence="21">
    <location>
        <position position="1"/>
    </location>
</feature>
<keyword evidence="6" id="KW-0521">NADP</keyword>
<evidence type="ECO:0000256" key="2">
    <source>
        <dbReference type="ARBA" id="ARBA00005189"/>
    </source>
</evidence>
<reference evidence="21" key="1">
    <citation type="submission" date="2021-04" db="EMBL/GenBank/DDBJ databases">
        <title>Saccharothrix algeriensis WGS.</title>
        <authorList>
            <person name="Stuskova K."/>
            <person name="Hakalova E."/>
            <person name="Tebbal A.B."/>
            <person name="Eichmeier A."/>
        </authorList>
    </citation>
    <scope>NUCLEOTIDE SEQUENCE</scope>
    <source>
        <strain evidence="21">NRRL B-24137</strain>
    </source>
</reference>
<dbReference type="Proteomes" id="UP000671828">
    <property type="component" value="Chromosome"/>
</dbReference>
<organism evidence="21 22">
    <name type="scientific">Saccharothrix algeriensis</name>
    <dbReference type="NCBI Taxonomy" id="173560"/>
    <lineage>
        <taxon>Bacteria</taxon>
        <taxon>Bacillati</taxon>
        <taxon>Actinomycetota</taxon>
        <taxon>Actinomycetes</taxon>
        <taxon>Pseudonocardiales</taxon>
        <taxon>Pseudonocardiaceae</taxon>
        <taxon>Saccharothrix</taxon>
    </lineage>
</organism>
<dbReference type="PANTHER" id="PTHR24317:SF7">
    <property type="entry name" value="PEROXISOMAL TRANS-2-ENOYL-COA REDUCTASE"/>
    <property type="match status" value="1"/>
</dbReference>
<evidence type="ECO:0000256" key="15">
    <source>
        <dbReference type="ARBA" id="ARBA00047570"/>
    </source>
</evidence>
<comment type="catalytic activity">
    <reaction evidence="15">
        <text>(2E)-dodecenoyl-CoA + NADPH + H(+) = dodecanoyl-CoA + NADP(+)</text>
        <dbReference type="Rhea" id="RHEA:44964"/>
        <dbReference type="ChEBI" id="CHEBI:15378"/>
        <dbReference type="ChEBI" id="CHEBI:57330"/>
        <dbReference type="ChEBI" id="CHEBI:57375"/>
        <dbReference type="ChEBI" id="CHEBI:57783"/>
        <dbReference type="ChEBI" id="CHEBI:58349"/>
    </reaction>
    <physiologicalReaction direction="left-to-right" evidence="15">
        <dbReference type="Rhea" id="RHEA:44965"/>
    </physiologicalReaction>
</comment>
<keyword evidence="5" id="KW-0276">Fatty acid metabolism</keyword>
<dbReference type="AlphaFoldDB" id="A0A8T8I8K1"/>
<evidence type="ECO:0000256" key="4">
    <source>
        <dbReference type="ARBA" id="ARBA00022553"/>
    </source>
</evidence>
<dbReference type="InterPro" id="IPR036291">
    <property type="entry name" value="NAD(P)-bd_dom_sf"/>
</dbReference>
<protein>
    <recommendedName>
        <fullName evidence="14">Peroxisomal trans-2-enoyl-CoA reductase</fullName>
        <ecNumber evidence="13">1.3.1.38</ecNumber>
    </recommendedName>
</protein>
<name>A0A8T8I8K1_9PSEU</name>
<keyword evidence="9" id="KW-0576">Peroxisome</keyword>
<dbReference type="Gene3D" id="3.40.50.720">
    <property type="entry name" value="NAD(P)-binding Rossmann-like Domain"/>
    <property type="match status" value="1"/>
</dbReference>